<dbReference type="Proteomes" id="UP000266861">
    <property type="component" value="Unassembled WGS sequence"/>
</dbReference>
<sequence>MSLEIEKIKYCPREHIEDGCHGSVYSAKLENGIKWKWHVIKQDWEYDFIGFKVSLKEIKDSRYDIAEFLKVICFFIFRI</sequence>
<dbReference type="AlphaFoldDB" id="A0A397I943"/>
<accession>A0A397I943</accession>
<gene>
    <name evidence="1" type="ORF">Glove_281g32</name>
</gene>
<comment type="caution">
    <text evidence="1">The sequence shown here is derived from an EMBL/GenBank/DDBJ whole genome shotgun (WGS) entry which is preliminary data.</text>
</comment>
<dbReference type="EMBL" id="PQFF01000258">
    <property type="protein sequence ID" value="RHZ69653.1"/>
    <property type="molecule type" value="Genomic_DNA"/>
</dbReference>
<reference evidence="1 2" key="1">
    <citation type="submission" date="2018-08" db="EMBL/GenBank/DDBJ databases">
        <title>Genome and evolution of the arbuscular mycorrhizal fungus Diversispora epigaea (formerly Glomus versiforme) and its bacterial endosymbionts.</title>
        <authorList>
            <person name="Sun X."/>
            <person name="Fei Z."/>
            <person name="Harrison M."/>
        </authorList>
    </citation>
    <scope>NUCLEOTIDE SEQUENCE [LARGE SCALE GENOMIC DNA]</scope>
    <source>
        <strain evidence="1 2">IT104</strain>
    </source>
</reference>
<proteinExistence type="predicted"/>
<keyword evidence="2" id="KW-1185">Reference proteome</keyword>
<evidence type="ECO:0000313" key="2">
    <source>
        <dbReference type="Proteomes" id="UP000266861"/>
    </source>
</evidence>
<organism evidence="1 2">
    <name type="scientific">Diversispora epigaea</name>
    <dbReference type="NCBI Taxonomy" id="1348612"/>
    <lineage>
        <taxon>Eukaryota</taxon>
        <taxon>Fungi</taxon>
        <taxon>Fungi incertae sedis</taxon>
        <taxon>Mucoromycota</taxon>
        <taxon>Glomeromycotina</taxon>
        <taxon>Glomeromycetes</taxon>
        <taxon>Diversisporales</taxon>
        <taxon>Diversisporaceae</taxon>
        <taxon>Diversispora</taxon>
    </lineage>
</organism>
<protein>
    <submittedName>
        <fullName evidence="1">Uncharacterized protein</fullName>
    </submittedName>
</protein>
<name>A0A397I943_9GLOM</name>
<evidence type="ECO:0000313" key="1">
    <source>
        <dbReference type="EMBL" id="RHZ69653.1"/>
    </source>
</evidence>